<name>A0AAV4EYS7_9GAST</name>
<protein>
    <submittedName>
        <fullName evidence="1">Martilin</fullName>
    </submittedName>
</protein>
<sequence>MPGLETFSNGSEMLITLPFDKPILASDPPRVFSPNKPNDKSKTAHSSDIISLPPISLSNCAPQVYFLFSQSDLGLQLNTLATNIIASYVHAGPSTDARKYGILSDTCMDEVAVGDVQDSSQLLHRLSTFQTFRLPPLVWRLARLRHYTHAKDDVHRAAVLFTGPAVMASRDIFGLNKGAKLLLNAGLQVSYQPVLFLGPAIMASRDIFGLNKGAKLLVDAGLKVINVQLGNTGYPLVEGVPTIRANTSSPDNVALQIKARLCLQLSASN</sequence>
<accession>A0AAV4EYS7</accession>
<gene>
    <name evidence="1" type="ORF">ElyMa_003670000</name>
</gene>
<evidence type="ECO:0000313" key="2">
    <source>
        <dbReference type="Proteomes" id="UP000762676"/>
    </source>
</evidence>
<dbReference type="Proteomes" id="UP000762676">
    <property type="component" value="Unassembled WGS sequence"/>
</dbReference>
<reference evidence="1 2" key="1">
    <citation type="journal article" date="2021" name="Elife">
        <title>Chloroplast acquisition without the gene transfer in kleptoplastic sea slugs, Plakobranchus ocellatus.</title>
        <authorList>
            <person name="Maeda T."/>
            <person name="Takahashi S."/>
            <person name="Yoshida T."/>
            <person name="Shimamura S."/>
            <person name="Takaki Y."/>
            <person name="Nagai Y."/>
            <person name="Toyoda A."/>
            <person name="Suzuki Y."/>
            <person name="Arimoto A."/>
            <person name="Ishii H."/>
            <person name="Satoh N."/>
            <person name="Nishiyama T."/>
            <person name="Hasebe M."/>
            <person name="Maruyama T."/>
            <person name="Minagawa J."/>
            <person name="Obokata J."/>
            <person name="Shigenobu S."/>
        </authorList>
    </citation>
    <scope>NUCLEOTIDE SEQUENCE [LARGE SCALE GENOMIC DNA]</scope>
</reference>
<proteinExistence type="predicted"/>
<comment type="caution">
    <text evidence="1">The sequence shown here is derived from an EMBL/GenBank/DDBJ whole genome shotgun (WGS) entry which is preliminary data.</text>
</comment>
<dbReference type="EMBL" id="BMAT01007508">
    <property type="protein sequence ID" value="GFR65854.1"/>
    <property type="molecule type" value="Genomic_DNA"/>
</dbReference>
<organism evidence="1 2">
    <name type="scientific">Elysia marginata</name>
    <dbReference type="NCBI Taxonomy" id="1093978"/>
    <lineage>
        <taxon>Eukaryota</taxon>
        <taxon>Metazoa</taxon>
        <taxon>Spiralia</taxon>
        <taxon>Lophotrochozoa</taxon>
        <taxon>Mollusca</taxon>
        <taxon>Gastropoda</taxon>
        <taxon>Heterobranchia</taxon>
        <taxon>Euthyneura</taxon>
        <taxon>Panpulmonata</taxon>
        <taxon>Sacoglossa</taxon>
        <taxon>Placobranchoidea</taxon>
        <taxon>Plakobranchidae</taxon>
        <taxon>Elysia</taxon>
    </lineage>
</organism>
<keyword evidence="2" id="KW-1185">Reference proteome</keyword>
<evidence type="ECO:0000313" key="1">
    <source>
        <dbReference type="EMBL" id="GFR65854.1"/>
    </source>
</evidence>
<dbReference type="AlphaFoldDB" id="A0AAV4EYS7"/>